<evidence type="ECO:0000256" key="3">
    <source>
        <dbReference type="ARBA" id="ARBA00023163"/>
    </source>
</evidence>
<evidence type="ECO:0000313" key="5">
    <source>
        <dbReference type="EMBL" id="WMS88437.1"/>
    </source>
</evidence>
<protein>
    <submittedName>
        <fullName evidence="5">AraC family transcriptional regulator ligand-binding domain-containing protein</fullName>
    </submittedName>
</protein>
<dbReference type="EMBL" id="CP133548">
    <property type="protein sequence ID" value="WMS88437.1"/>
    <property type="molecule type" value="Genomic_DNA"/>
</dbReference>
<feature type="domain" description="HTH araC/xylS-type" evidence="4">
    <location>
        <begin position="231"/>
        <end position="330"/>
    </location>
</feature>
<reference evidence="5 6" key="1">
    <citation type="submission" date="2023-08" db="EMBL/GenBank/DDBJ databases">
        <title>Pleionea litopenaei sp. nov., isolated from stomach of juvenile Litopenaeus vannamei.</title>
        <authorList>
            <person name="Rho A.M."/>
            <person name="Hwang C.Y."/>
        </authorList>
    </citation>
    <scope>NUCLEOTIDE SEQUENCE [LARGE SCALE GENOMIC DNA]</scope>
    <source>
        <strain evidence="5 6">HL-JVS1</strain>
    </source>
</reference>
<dbReference type="GO" id="GO:0000976">
    <property type="term" value="F:transcription cis-regulatory region binding"/>
    <property type="evidence" value="ECO:0007669"/>
    <property type="project" value="TreeGrafter"/>
</dbReference>
<sequence>MLNSRHKSQSLTPALLASVAFCERFSLSRRRLLHGTGLEPIDLHNSQLAISFEQQRRLFKTISQLRPEPDSAFILAEHLLYEQANLLAALSNSNRLGQALRILNAHCFRYSPLMLAQSFITAQRVEVYYSPMFDIPSAHSQFMAEFQSYLLAHTLKRLTGHWVKSWFNFSHARPKNVMEYEQRLGTRLQFNQPAFSVVFEKKWLNFKFSEGNTWRARRVISEYQKCDDGLPTTPQLIMQLIRNERFSNLEQVADLLGMSKATVKRKLSDYGLSFQGLHDTVRKHQALHWLQQPGYSNEQVAEYLQYSDVTNFRRAVKRWTGYTPSQIKQLLVSWT</sequence>
<evidence type="ECO:0000256" key="2">
    <source>
        <dbReference type="ARBA" id="ARBA00023125"/>
    </source>
</evidence>
<keyword evidence="3" id="KW-0804">Transcription</keyword>
<dbReference type="KEGG" id="plei:Q9312_05860"/>
<dbReference type="SMART" id="SM00342">
    <property type="entry name" value="HTH_ARAC"/>
    <property type="match status" value="1"/>
</dbReference>
<dbReference type="Pfam" id="PF12625">
    <property type="entry name" value="Arabinose_bd"/>
    <property type="match status" value="1"/>
</dbReference>
<keyword evidence="1" id="KW-0805">Transcription regulation</keyword>
<keyword evidence="6" id="KW-1185">Reference proteome</keyword>
<evidence type="ECO:0000256" key="1">
    <source>
        <dbReference type="ARBA" id="ARBA00023015"/>
    </source>
</evidence>
<dbReference type="PROSITE" id="PS01124">
    <property type="entry name" value="HTH_ARAC_FAMILY_2"/>
    <property type="match status" value="1"/>
</dbReference>
<dbReference type="Gene3D" id="1.10.10.60">
    <property type="entry name" value="Homeodomain-like"/>
    <property type="match status" value="1"/>
</dbReference>
<gene>
    <name evidence="5" type="ORF">Q9312_05860</name>
</gene>
<accession>A0AA51RVN7</accession>
<proteinExistence type="predicted"/>
<organism evidence="5 6">
    <name type="scientific">Pleionea litopenaei</name>
    <dbReference type="NCBI Taxonomy" id="3070815"/>
    <lineage>
        <taxon>Bacteria</taxon>
        <taxon>Pseudomonadati</taxon>
        <taxon>Pseudomonadota</taxon>
        <taxon>Gammaproteobacteria</taxon>
        <taxon>Oceanospirillales</taxon>
        <taxon>Pleioneaceae</taxon>
        <taxon>Pleionea</taxon>
    </lineage>
</organism>
<dbReference type="GO" id="GO:0003700">
    <property type="term" value="F:DNA-binding transcription factor activity"/>
    <property type="evidence" value="ECO:0007669"/>
    <property type="project" value="InterPro"/>
</dbReference>
<dbReference type="InterPro" id="IPR009057">
    <property type="entry name" value="Homeodomain-like_sf"/>
</dbReference>
<dbReference type="PANTHER" id="PTHR47894">
    <property type="entry name" value="HTH-TYPE TRANSCRIPTIONAL REGULATOR GADX"/>
    <property type="match status" value="1"/>
</dbReference>
<dbReference type="SUPFAM" id="SSF46689">
    <property type="entry name" value="Homeodomain-like"/>
    <property type="match status" value="1"/>
</dbReference>
<dbReference type="PANTHER" id="PTHR47894:SF1">
    <property type="entry name" value="HTH-TYPE TRANSCRIPTIONAL REGULATOR VQSM"/>
    <property type="match status" value="1"/>
</dbReference>
<evidence type="ECO:0000259" key="4">
    <source>
        <dbReference type="PROSITE" id="PS01124"/>
    </source>
</evidence>
<name>A0AA51RVN7_9GAMM</name>
<dbReference type="AlphaFoldDB" id="A0AA51RVN7"/>
<dbReference type="Pfam" id="PF12833">
    <property type="entry name" value="HTH_18"/>
    <property type="match status" value="1"/>
</dbReference>
<dbReference type="InterPro" id="IPR032687">
    <property type="entry name" value="AraC-type_N"/>
</dbReference>
<dbReference type="RefSeq" id="WP_309203651.1">
    <property type="nucleotide sequence ID" value="NZ_CP133548.1"/>
</dbReference>
<dbReference type="Proteomes" id="UP001239782">
    <property type="component" value="Chromosome"/>
</dbReference>
<dbReference type="GO" id="GO:0005829">
    <property type="term" value="C:cytosol"/>
    <property type="evidence" value="ECO:0007669"/>
    <property type="project" value="TreeGrafter"/>
</dbReference>
<evidence type="ECO:0000313" key="6">
    <source>
        <dbReference type="Proteomes" id="UP001239782"/>
    </source>
</evidence>
<keyword evidence="2" id="KW-0238">DNA-binding</keyword>
<dbReference type="InterPro" id="IPR018060">
    <property type="entry name" value="HTH_AraC"/>
</dbReference>